<proteinExistence type="predicted"/>
<reference evidence="2" key="1">
    <citation type="submission" date="2020-06" db="EMBL/GenBank/DDBJ databases">
        <authorList>
            <person name="Li T."/>
            <person name="Hu X."/>
            <person name="Zhang T."/>
            <person name="Song X."/>
            <person name="Zhang H."/>
            <person name="Dai N."/>
            <person name="Sheng W."/>
            <person name="Hou X."/>
            <person name="Wei L."/>
        </authorList>
    </citation>
    <scope>NUCLEOTIDE SEQUENCE</scope>
    <source>
        <strain evidence="2">K16</strain>
        <tissue evidence="2">Leaf</tissue>
    </source>
</reference>
<feature type="compositionally biased region" description="Low complexity" evidence="1">
    <location>
        <begin position="42"/>
        <end position="63"/>
    </location>
</feature>
<reference evidence="2" key="2">
    <citation type="journal article" date="2024" name="Plant">
        <title>Genomic evolution and insights into agronomic trait innovations of Sesamum species.</title>
        <authorList>
            <person name="Miao H."/>
            <person name="Wang L."/>
            <person name="Qu L."/>
            <person name="Liu H."/>
            <person name="Sun Y."/>
            <person name="Le M."/>
            <person name="Wang Q."/>
            <person name="Wei S."/>
            <person name="Zheng Y."/>
            <person name="Lin W."/>
            <person name="Duan Y."/>
            <person name="Cao H."/>
            <person name="Xiong S."/>
            <person name="Wang X."/>
            <person name="Wei L."/>
            <person name="Li C."/>
            <person name="Ma Q."/>
            <person name="Ju M."/>
            <person name="Zhao R."/>
            <person name="Li G."/>
            <person name="Mu C."/>
            <person name="Tian Q."/>
            <person name="Mei H."/>
            <person name="Zhang T."/>
            <person name="Gao T."/>
            <person name="Zhang H."/>
        </authorList>
    </citation>
    <scope>NUCLEOTIDE SEQUENCE</scope>
    <source>
        <strain evidence="2">K16</strain>
    </source>
</reference>
<name>A0AAE1W8B2_9LAMI</name>
<dbReference type="EMBL" id="JACGWL010000013">
    <property type="protein sequence ID" value="KAK4388627.1"/>
    <property type="molecule type" value="Genomic_DNA"/>
</dbReference>
<dbReference type="Proteomes" id="UP001289374">
    <property type="component" value="Unassembled WGS sequence"/>
</dbReference>
<dbReference type="PANTHER" id="PTHR33168">
    <property type="entry name" value="STRESS INDUCED PROTEIN-RELATED"/>
    <property type="match status" value="1"/>
</dbReference>
<organism evidence="2 3">
    <name type="scientific">Sesamum angolense</name>
    <dbReference type="NCBI Taxonomy" id="2727404"/>
    <lineage>
        <taxon>Eukaryota</taxon>
        <taxon>Viridiplantae</taxon>
        <taxon>Streptophyta</taxon>
        <taxon>Embryophyta</taxon>
        <taxon>Tracheophyta</taxon>
        <taxon>Spermatophyta</taxon>
        <taxon>Magnoliopsida</taxon>
        <taxon>eudicotyledons</taxon>
        <taxon>Gunneridae</taxon>
        <taxon>Pentapetalae</taxon>
        <taxon>asterids</taxon>
        <taxon>lamiids</taxon>
        <taxon>Lamiales</taxon>
        <taxon>Pedaliaceae</taxon>
        <taxon>Sesamum</taxon>
    </lineage>
</organism>
<evidence type="ECO:0000313" key="2">
    <source>
        <dbReference type="EMBL" id="KAK4388627.1"/>
    </source>
</evidence>
<gene>
    <name evidence="2" type="ORF">Sango_2199700</name>
</gene>
<accession>A0AAE1W8B2</accession>
<evidence type="ECO:0000313" key="3">
    <source>
        <dbReference type="Proteomes" id="UP001289374"/>
    </source>
</evidence>
<evidence type="ECO:0000256" key="1">
    <source>
        <dbReference type="SAM" id="MobiDB-lite"/>
    </source>
</evidence>
<feature type="region of interest" description="Disordered" evidence="1">
    <location>
        <begin position="30"/>
        <end position="63"/>
    </location>
</feature>
<dbReference type="AlphaFoldDB" id="A0AAE1W8B2"/>
<comment type="caution">
    <text evidence="2">The sequence shown here is derived from an EMBL/GenBank/DDBJ whole genome shotgun (WGS) entry which is preliminary data.</text>
</comment>
<protein>
    <submittedName>
        <fullName evidence="2">Uncharacterized protein</fullName>
    </submittedName>
</protein>
<keyword evidence="3" id="KW-1185">Reference proteome</keyword>
<sequence length="184" mass="21052">MEVEVEEEHEMTSLRARRKKSPVGSIACCFSSTPHHRRRSSFDATFSSSTSIPHPSPRISPSTWIKSMTTDSDIIKGRCRNFISRMTRHRRHSSADFSYDLLSYSLNFHDDAPSSDNEFRAMIFASRLPTSPPTSNSRRIPKTLIIPFDPNLPTTPIPIPPPTLLLSKRQTTLISCRLLERRRR</sequence>